<sequence length="136" mass="15908">MLTATITRVLRQFYWLPLFTVHCGGFDCRCRLSGNRFPFRHSTSHFLLSCHRDPRLARVVLFCSRSIHPYSDLPLSHPLLVFLPDLVPASSKTCNWSYPPSRLKSFVSVLWESCIERQVLNGGLFLKLRFLFRFLF</sequence>
<gene>
    <name evidence="1" type="ordered locus">MTR_6g060075</name>
</gene>
<name>A0A072U9Y7_MEDTR</name>
<evidence type="ECO:0000313" key="1">
    <source>
        <dbReference type="EMBL" id="KEH26437.1"/>
    </source>
</evidence>
<dbReference type="EMBL" id="CM001222">
    <property type="protein sequence ID" value="KEH26437.1"/>
    <property type="molecule type" value="Genomic_DNA"/>
</dbReference>
<dbReference type="HOGENOM" id="CLU_1878515_0_0_1"/>
<accession>A0A072U9Y7</accession>
<dbReference type="AlphaFoldDB" id="A0A072U9Y7"/>
<evidence type="ECO:0000313" key="3">
    <source>
        <dbReference type="Proteomes" id="UP000002051"/>
    </source>
</evidence>
<reference evidence="1 3" key="2">
    <citation type="journal article" date="2014" name="BMC Genomics">
        <title>An improved genome release (version Mt4.0) for the model legume Medicago truncatula.</title>
        <authorList>
            <person name="Tang H."/>
            <person name="Krishnakumar V."/>
            <person name="Bidwell S."/>
            <person name="Rosen B."/>
            <person name="Chan A."/>
            <person name="Zhou S."/>
            <person name="Gentzbittel L."/>
            <person name="Childs K.L."/>
            <person name="Yandell M."/>
            <person name="Gundlach H."/>
            <person name="Mayer K.F."/>
            <person name="Schwartz D.C."/>
            <person name="Town C.D."/>
        </authorList>
    </citation>
    <scope>GENOME REANNOTATION</scope>
    <source>
        <strain evidence="1">A17</strain>
        <strain evidence="2 3">cv. Jemalong A17</strain>
    </source>
</reference>
<reference evidence="2" key="3">
    <citation type="submission" date="2015-04" db="UniProtKB">
        <authorList>
            <consortium name="EnsemblPlants"/>
        </authorList>
    </citation>
    <scope>IDENTIFICATION</scope>
    <source>
        <strain evidence="2">cv. Jemalong A17</strain>
    </source>
</reference>
<evidence type="ECO:0000313" key="2">
    <source>
        <dbReference type="EnsemblPlants" id="KEH26437"/>
    </source>
</evidence>
<protein>
    <submittedName>
        <fullName evidence="1 2">Uncharacterized protein</fullName>
    </submittedName>
</protein>
<organism evidence="1 3">
    <name type="scientific">Medicago truncatula</name>
    <name type="common">Barrel medic</name>
    <name type="synonym">Medicago tribuloides</name>
    <dbReference type="NCBI Taxonomy" id="3880"/>
    <lineage>
        <taxon>Eukaryota</taxon>
        <taxon>Viridiplantae</taxon>
        <taxon>Streptophyta</taxon>
        <taxon>Embryophyta</taxon>
        <taxon>Tracheophyta</taxon>
        <taxon>Spermatophyta</taxon>
        <taxon>Magnoliopsida</taxon>
        <taxon>eudicotyledons</taxon>
        <taxon>Gunneridae</taxon>
        <taxon>Pentapetalae</taxon>
        <taxon>rosids</taxon>
        <taxon>fabids</taxon>
        <taxon>Fabales</taxon>
        <taxon>Fabaceae</taxon>
        <taxon>Papilionoideae</taxon>
        <taxon>50 kb inversion clade</taxon>
        <taxon>NPAAA clade</taxon>
        <taxon>Hologalegina</taxon>
        <taxon>IRL clade</taxon>
        <taxon>Trifolieae</taxon>
        <taxon>Medicago</taxon>
    </lineage>
</organism>
<reference evidence="1 3" key="1">
    <citation type="journal article" date="2011" name="Nature">
        <title>The Medicago genome provides insight into the evolution of rhizobial symbioses.</title>
        <authorList>
            <person name="Young N.D."/>
            <person name="Debelle F."/>
            <person name="Oldroyd G.E."/>
            <person name="Geurts R."/>
            <person name="Cannon S.B."/>
            <person name="Udvardi M.K."/>
            <person name="Benedito V.A."/>
            <person name="Mayer K.F."/>
            <person name="Gouzy J."/>
            <person name="Schoof H."/>
            <person name="Van de Peer Y."/>
            <person name="Proost S."/>
            <person name="Cook D.R."/>
            <person name="Meyers B.C."/>
            <person name="Spannagl M."/>
            <person name="Cheung F."/>
            <person name="De Mita S."/>
            <person name="Krishnakumar V."/>
            <person name="Gundlach H."/>
            <person name="Zhou S."/>
            <person name="Mudge J."/>
            <person name="Bharti A.K."/>
            <person name="Murray J.D."/>
            <person name="Naoumkina M.A."/>
            <person name="Rosen B."/>
            <person name="Silverstein K.A."/>
            <person name="Tang H."/>
            <person name="Rombauts S."/>
            <person name="Zhao P.X."/>
            <person name="Zhou P."/>
            <person name="Barbe V."/>
            <person name="Bardou P."/>
            <person name="Bechner M."/>
            <person name="Bellec A."/>
            <person name="Berger A."/>
            <person name="Berges H."/>
            <person name="Bidwell S."/>
            <person name="Bisseling T."/>
            <person name="Choisne N."/>
            <person name="Couloux A."/>
            <person name="Denny R."/>
            <person name="Deshpande S."/>
            <person name="Dai X."/>
            <person name="Doyle J.J."/>
            <person name="Dudez A.M."/>
            <person name="Farmer A.D."/>
            <person name="Fouteau S."/>
            <person name="Franken C."/>
            <person name="Gibelin C."/>
            <person name="Gish J."/>
            <person name="Goldstein S."/>
            <person name="Gonzalez A.J."/>
            <person name="Green P.J."/>
            <person name="Hallab A."/>
            <person name="Hartog M."/>
            <person name="Hua A."/>
            <person name="Humphray S.J."/>
            <person name="Jeong D.H."/>
            <person name="Jing Y."/>
            <person name="Jocker A."/>
            <person name="Kenton S.M."/>
            <person name="Kim D.J."/>
            <person name="Klee K."/>
            <person name="Lai H."/>
            <person name="Lang C."/>
            <person name="Lin S."/>
            <person name="Macmil S.L."/>
            <person name="Magdelenat G."/>
            <person name="Matthews L."/>
            <person name="McCorrison J."/>
            <person name="Monaghan E.L."/>
            <person name="Mun J.H."/>
            <person name="Najar F.Z."/>
            <person name="Nicholson C."/>
            <person name="Noirot C."/>
            <person name="O'Bleness M."/>
            <person name="Paule C.R."/>
            <person name="Poulain J."/>
            <person name="Prion F."/>
            <person name="Qin B."/>
            <person name="Qu C."/>
            <person name="Retzel E.F."/>
            <person name="Riddle C."/>
            <person name="Sallet E."/>
            <person name="Samain S."/>
            <person name="Samson N."/>
            <person name="Sanders I."/>
            <person name="Saurat O."/>
            <person name="Scarpelli C."/>
            <person name="Schiex T."/>
            <person name="Segurens B."/>
            <person name="Severin A.J."/>
            <person name="Sherrier D.J."/>
            <person name="Shi R."/>
            <person name="Sims S."/>
            <person name="Singer S.R."/>
            <person name="Sinharoy S."/>
            <person name="Sterck L."/>
            <person name="Viollet A."/>
            <person name="Wang B.B."/>
            <person name="Wang K."/>
            <person name="Wang M."/>
            <person name="Wang X."/>
            <person name="Warfsmann J."/>
            <person name="Weissenbach J."/>
            <person name="White D.D."/>
            <person name="White J.D."/>
            <person name="Wiley G.B."/>
            <person name="Wincker P."/>
            <person name="Xing Y."/>
            <person name="Yang L."/>
            <person name="Yao Z."/>
            <person name="Ying F."/>
            <person name="Zhai J."/>
            <person name="Zhou L."/>
            <person name="Zuber A."/>
            <person name="Denarie J."/>
            <person name="Dixon R.A."/>
            <person name="May G.D."/>
            <person name="Schwartz D.C."/>
            <person name="Rogers J."/>
            <person name="Quetier F."/>
            <person name="Town C.D."/>
            <person name="Roe B.A."/>
        </authorList>
    </citation>
    <scope>NUCLEOTIDE SEQUENCE [LARGE SCALE GENOMIC DNA]</scope>
    <source>
        <strain evidence="1">A17</strain>
        <strain evidence="2 3">cv. Jemalong A17</strain>
    </source>
</reference>
<keyword evidence="3" id="KW-1185">Reference proteome</keyword>
<proteinExistence type="predicted"/>
<dbReference type="PaxDb" id="3880-AES75824"/>
<dbReference type="Proteomes" id="UP000002051">
    <property type="component" value="Chromosome 6"/>
</dbReference>
<dbReference type="EnsemblPlants" id="KEH26437">
    <property type="protein sequence ID" value="KEH26437"/>
    <property type="gene ID" value="MTR_6g060075"/>
</dbReference>